<dbReference type="GO" id="GO:0005634">
    <property type="term" value="C:nucleus"/>
    <property type="evidence" value="ECO:0007669"/>
    <property type="project" value="UniProtKB-SubCell"/>
</dbReference>
<dbReference type="Proteomes" id="UP000603453">
    <property type="component" value="Unassembled WGS sequence"/>
</dbReference>
<keyword evidence="9" id="KW-0238">DNA-binding</keyword>
<keyword evidence="5" id="KW-0479">Metal-binding</keyword>
<dbReference type="Gene3D" id="3.30.40.10">
    <property type="entry name" value="Zinc/RING finger domain, C3HC4 (zinc finger)"/>
    <property type="match status" value="2"/>
</dbReference>
<evidence type="ECO:0000259" key="15">
    <source>
        <dbReference type="PROSITE" id="PS50053"/>
    </source>
</evidence>
<dbReference type="InterPro" id="IPR036987">
    <property type="entry name" value="SRA-YDG_sf"/>
</dbReference>
<keyword evidence="10 13" id="KW-0539">Nucleus</keyword>
<sequence>MQIQILVPTQGQRRFLLQVEKTDTVAKLRNTIAQTIGVPEKGFLLIALGKIMLDQNADKTAATLSLTYRLRDQTSVFVHLIKNCIPPSKVNTKVTDSEAVAAPRHNIIRDNNIVSTPFDGAQCSLCLNNKRLKKCQECGCAKCHYKTGDPLICDQCENYWHTHCAGLSRIPTDQYWFCPDCINEDGKLIVGKGEAVKDSTNQKSLIVIRDMDCVLVPVYHVGKIPGIYCGQSWEHRSLVYDWGIHRASRANVMGTSLTGAVSIVLSKGLREDRDLGYEFVFSGVGGELRTRKHSDFLNLVKDQTLTKYNKALAVTCNAPFNGETGAKAHNWRKSRPIRVCRAASRKHTHPTYAPTEGIRYDGLYKIVKYWPQKDKVSGFIIWKFLFRRDDQEPPPWMSFSKDFMSMRGLRTIKIKEKSTTKLARYVIPAHIQRLMEADTKNKRLWREISEMEFWSEYEFLHYLFDTATVCSSFVCSKPIKDPVTTPCGHICCVNCLTQSNTDTCFTCRTPLPKDSIQVNDKLKRILQSLNWAYDIENSTKPIRTTLLPSLDLDKNSENVVKQEVTEEYNNELMSVETEDYIECGIKQEYEYPTLTKSVQNTER</sequence>
<dbReference type="InterPro" id="IPR001841">
    <property type="entry name" value="Znf_RING"/>
</dbReference>
<dbReference type="SUPFAM" id="SSF57850">
    <property type="entry name" value="RING/U-box"/>
    <property type="match status" value="1"/>
</dbReference>
<gene>
    <name evidence="18" type="ORF">INT47_011731</name>
</gene>
<dbReference type="InterPro" id="IPR015947">
    <property type="entry name" value="PUA-like_sf"/>
</dbReference>
<evidence type="ECO:0000256" key="9">
    <source>
        <dbReference type="ARBA" id="ARBA00023125"/>
    </source>
</evidence>
<dbReference type="PROSITE" id="PS50053">
    <property type="entry name" value="UBIQUITIN_2"/>
    <property type="match status" value="1"/>
</dbReference>
<dbReference type="GO" id="GO:0016567">
    <property type="term" value="P:protein ubiquitination"/>
    <property type="evidence" value="ECO:0007669"/>
    <property type="project" value="UniProtKB-UniPathway"/>
</dbReference>
<dbReference type="GO" id="GO:0008270">
    <property type="term" value="F:zinc ion binding"/>
    <property type="evidence" value="ECO:0007669"/>
    <property type="project" value="UniProtKB-KW"/>
</dbReference>
<dbReference type="SMART" id="SM00249">
    <property type="entry name" value="PHD"/>
    <property type="match status" value="1"/>
</dbReference>
<organism evidence="18 19">
    <name type="scientific">Mucor saturninus</name>
    <dbReference type="NCBI Taxonomy" id="64648"/>
    <lineage>
        <taxon>Eukaryota</taxon>
        <taxon>Fungi</taxon>
        <taxon>Fungi incertae sedis</taxon>
        <taxon>Mucoromycota</taxon>
        <taxon>Mucoromycotina</taxon>
        <taxon>Mucoromycetes</taxon>
        <taxon>Mucorales</taxon>
        <taxon>Mucorineae</taxon>
        <taxon>Mucoraceae</taxon>
        <taxon>Mucor</taxon>
    </lineage>
</organism>
<feature type="domain" description="Ubiquitin-like" evidence="15">
    <location>
        <begin position="3"/>
        <end position="66"/>
    </location>
</feature>
<dbReference type="InterPro" id="IPR003105">
    <property type="entry name" value="SRA_YDG"/>
</dbReference>
<dbReference type="PROSITE" id="PS50016">
    <property type="entry name" value="ZF_PHD_2"/>
    <property type="match status" value="1"/>
</dbReference>
<evidence type="ECO:0000256" key="4">
    <source>
        <dbReference type="ARBA" id="ARBA00022679"/>
    </source>
</evidence>
<evidence type="ECO:0000256" key="10">
    <source>
        <dbReference type="ARBA" id="ARBA00023242"/>
    </source>
</evidence>
<reference evidence="18" key="1">
    <citation type="submission" date="2020-12" db="EMBL/GenBank/DDBJ databases">
        <title>Metabolic potential, ecology and presence of endohyphal bacteria is reflected in genomic diversity of Mucoromycotina.</title>
        <authorList>
            <person name="Muszewska A."/>
            <person name="Okrasinska A."/>
            <person name="Steczkiewicz K."/>
            <person name="Drgas O."/>
            <person name="Orlowska M."/>
            <person name="Perlinska-Lenart U."/>
            <person name="Aleksandrzak-Piekarczyk T."/>
            <person name="Szatraj K."/>
            <person name="Zielenkiewicz U."/>
            <person name="Pilsyk S."/>
            <person name="Malc E."/>
            <person name="Mieczkowski P."/>
            <person name="Kruszewska J.S."/>
            <person name="Biernat P."/>
            <person name="Pawlowska J."/>
        </authorList>
    </citation>
    <scope>NUCLEOTIDE SEQUENCE</scope>
    <source>
        <strain evidence="18">WA0000017839</strain>
    </source>
</reference>
<dbReference type="UniPathway" id="UPA00143"/>
<dbReference type="GO" id="GO:0061630">
    <property type="term" value="F:ubiquitin protein ligase activity"/>
    <property type="evidence" value="ECO:0007669"/>
    <property type="project" value="UniProtKB-EC"/>
</dbReference>
<dbReference type="InterPro" id="IPR019787">
    <property type="entry name" value="Znf_PHD-finger"/>
</dbReference>
<evidence type="ECO:0000259" key="14">
    <source>
        <dbReference type="PROSITE" id="PS50016"/>
    </source>
</evidence>
<dbReference type="InterPro" id="IPR019786">
    <property type="entry name" value="Zinc_finger_PHD-type_CS"/>
</dbReference>
<name>A0A8H7R4E3_9FUNG</name>
<comment type="subcellular location">
    <subcellularLocation>
        <location evidence="13">Nucleus</location>
    </subcellularLocation>
</comment>
<comment type="pathway">
    <text evidence="2">Protein modification; protein ubiquitination.</text>
</comment>
<dbReference type="InterPro" id="IPR011011">
    <property type="entry name" value="Znf_FYVE_PHD"/>
</dbReference>
<evidence type="ECO:0000259" key="16">
    <source>
        <dbReference type="PROSITE" id="PS50089"/>
    </source>
</evidence>
<dbReference type="InterPro" id="IPR000626">
    <property type="entry name" value="Ubiquitin-like_dom"/>
</dbReference>
<dbReference type="SMART" id="SM00466">
    <property type="entry name" value="SRA"/>
    <property type="match status" value="1"/>
</dbReference>
<feature type="domain" description="RING-type" evidence="16">
    <location>
        <begin position="474"/>
        <end position="508"/>
    </location>
</feature>
<comment type="caution">
    <text evidence="18">The sequence shown here is derived from an EMBL/GenBank/DDBJ whole genome shotgun (WGS) entry which is preliminary data.</text>
</comment>
<dbReference type="InterPro" id="IPR013083">
    <property type="entry name" value="Znf_RING/FYVE/PHD"/>
</dbReference>
<dbReference type="InterPro" id="IPR001965">
    <property type="entry name" value="Znf_PHD"/>
</dbReference>
<feature type="domain" description="PHD-type" evidence="14">
    <location>
        <begin position="120"/>
        <end position="184"/>
    </location>
</feature>
<evidence type="ECO:0000259" key="17">
    <source>
        <dbReference type="PROSITE" id="PS51015"/>
    </source>
</evidence>
<dbReference type="GO" id="GO:0003677">
    <property type="term" value="F:DNA binding"/>
    <property type="evidence" value="ECO:0007669"/>
    <property type="project" value="UniProtKB-KW"/>
</dbReference>
<comment type="catalytic activity">
    <reaction evidence="1">
        <text>S-ubiquitinyl-[E2 ubiquitin-conjugating enzyme]-L-cysteine + [acceptor protein]-L-lysine = [E2 ubiquitin-conjugating enzyme]-L-cysteine + N(6)-ubiquitinyl-[acceptor protein]-L-lysine.</text>
        <dbReference type="EC" id="2.3.2.27"/>
    </reaction>
</comment>
<keyword evidence="8" id="KW-0862">Zinc</keyword>
<evidence type="ECO:0000256" key="1">
    <source>
        <dbReference type="ARBA" id="ARBA00000900"/>
    </source>
</evidence>
<evidence type="ECO:0000256" key="6">
    <source>
        <dbReference type="ARBA" id="ARBA00022771"/>
    </source>
</evidence>
<dbReference type="AlphaFoldDB" id="A0A8H7R4E3"/>
<dbReference type="InterPro" id="IPR029071">
    <property type="entry name" value="Ubiquitin-like_domsf"/>
</dbReference>
<accession>A0A8H7R4E3</accession>
<evidence type="ECO:0000313" key="19">
    <source>
        <dbReference type="Proteomes" id="UP000603453"/>
    </source>
</evidence>
<keyword evidence="11" id="KW-0131">Cell cycle</keyword>
<feature type="non-terminal residue" evidence="18">
    <location>
        <position position="1"/>
    </location>
</feature>
<keyword evidence="4" id="KW-0808">Transferase</keyword>
<dbReference type="SUPFAM" id="SSF54236">
    <property type="entry name" value="Ubiquitin-like"/>
    <property type="match status" value="1"/>
</dbReference>
<dbReference type="SUPFAM" id="SSF88697">
    <property type="entry name" value="PUA domain-like"/>
    <property type="match status" value="1"/>
</dbReference>
<proteinExistence type="predicted"/>
<protein>
    <recommendedName>
        <fullName evidence="3">RING-type E3 ubiquitin transferase</fullName>
        <ecNumber evidence="3">2.3.2.27</ecNumber>
    </recommendedName>
</protein>
<dbReference type="PANTHER" id="PTHR14140">
    <property type="entry name" value="E3 UBIQUITIN-PROTEIN LIGASE UHRF-RELATED"/>
    <property type="match status" value="1"/>
</dbReference>
<dbReference type="Pfam" id="PF02182">
    <property type="entry name" value="SAD_SRA"/>
    <property type="match status" value="1"/>
</dbReference>
<keyword evidence="7" id="KW-0833">Ubl conjugation pathway</keyword>
<evidence type="ECO:0000256" key="2">
    <source>
        <dbReference type="ARBA" id="ARBA00004906"/>
    </source>
</evidence>
<dbReference type="PROSITE" id="PS01359">
    <property type="entry name" value="ZF_PHD_1"/>
    <property type="match status" value="1"/>
</dbReference>
<dbReference type="Pfam" id="PF00240">
    <property type="entry name" value="ubiquitin"/>
    <property type="match status" value="1"/>
</dbReference>
<evidence type="ECO:0000256" key="11">
    <source>
        <dbReference type="ARBA" id="ARBA00023306"/>
    </source>
</evidence>
<evidence type="ECO:0000256" key="13">
    <source>
        <dbReference type="PROSITE-ProRule" id="PRU00358"/>
    </source>
</evidence>
<feature type="domain" description="YDG" evidence="17">
    <location>
        <begin position="222"/>
        <end position="388"/>
    </location>
</feature>
<dbReference type="OrthoDB" id="2270193at2759"/>
<evidence type="ECO:0000256" key="5">
    <source>
        <dbReference type="ARBA" id="ARBA00022723"/>
    </source>
</evidence>
<keyword evidence="6 12" id="KW-0863">Zinc-finger</keyword>
<evidence type="ECO:0000256" key="12">
    <source>
        <dbReference type="PROSITE-ProRule" id="PRU00175"/>
    </source>
</evidence>
<evidence type="ECO:0000256" key="7">
    <source>
        <dbReference type="ARBA" id="ARBA00022786"/>
    </source>
</evidence>
<dbReference type="Gene3D" id="2.30.280.10">
    <property type="entry name" value="SRA-YDG"/>
    <property type="match status" value="1"/>
</dbReference>
<dbReference type="CDD" id="cd17039">
    <property type="entry name" value="Ubl_ubiquitin_like"/>
    <property type="match status" value="1"/>
</dbReference>
<dbReference type="PROSITE" id="PS50089">
    <property type="entry name" value="ZF_RING_2"/>
    <property type="match status" value="1"/>
</dbReference>
<dbReference type="PROSITE" id="PS51015">
    <property type="entry name" value="YDG"/>
    <property type="match status" value="1"/>
</dbReference>
<evidence type="ECO:0000256" key="3">
    <source>
        <dbReference type="ARBA" id="ARBA00012483"/>
    </source>
</evidence>
<dbReference type="GO" id="GO:0044027">
    <property type="term" value="P:negative regulation of gene expression via chromosomal CpG island methylation"/>
    <property type="evidence" value="ECO:0007669"/>
    <property type="project" value="TreeGrafter"/>
</dbReference>
<evidence type="ECO:0000256" key="8">
    <source>
        <dbReference type="ARBA" id="ARBA00022833"/>
    </source>
</evidence>
<dbReference type="EC" id="2.3.2.27" evidence="3"/>
<dbReference type="InterPro" id="IPR045134">
    <property type="entry name" value="UHRF1/2-like"/>
</dbReference>
<dbReference type="PANTHER" id="PTHR14140:SF45">
    <property type="entry name" value="RING-TYPE E3 UBIQUITIN TRANSFERASE"/>
    <property type="match status" value="1"/>
</dbReference>
<evidence type="ECO:0000313" key="18">
    <source>
        <dbReference type="EMBL" id="KAG2203637.1"/>
    </source>
</evidence>
<dbReference type="EMBL" id="JAEPRD010000050">
    <property type="protein sequence ID" value="KAG2203637.1"/>
    <property type="molecule type" value="Genomic_DNA"/>
</dbReference>
<dbReference type="SUPFAM" id="SSF57903">
    <property type="entry name" value="FYVE/PHD zinc finger"/>
    <property type="match status" value="1"/>
</dbReference>
<dbReference type="Gene3D" id="3.10.20.90">
    <property type="entry name" value="Phosphatidylinositol 3-kinase Catalytic Subunit, Chain A, domain 1"/>
    <property type="match status" value="1"/>
</dbReference>
<keyword evidence="19" id="KW-1185">Reference proteome</keyword>